<name>A0A7U9DUU1_STRLI</name>
<evidence type="ECO:0000256" key="1">
    <source>
        <dbReference type="SAM" id="MobiDB-lite"/>
    </source>
</evidence>
<organism evidence="2 3">
    <name type="scientific">Streptomyces lividans 1326</name>
    <dbReference type="NCBI Taxonomy" id="1200984"/>
    <lineage>
        <taxon>Bacteria</taxon>
        <taxon>Bacillati</taxon>
        <taxon>Actinomycetota</taxon>
        <taxon>Actinomycetes</taxon>
        <taxon>Kitasatosporales</taxon>
        <taxon>Streptomycetaceae</taxon>
        <taxon>Streptomyces</taxon>
    </lineage>
</organism>
<reference evidence="3" key="1">
    <citation type="journal article" date="2013" name="Genome Biol. Evol.">
        <title>The genome sequence of Streptomyces lividans 66 reveals a novel tRNA-dependent peptide biosynthetic system within a metal-related genomic island.</title>
        <authorList>
            <person name="Cruz-Morales P."/>
            <person name="Vijgenboom E."/>
            <person name="Iruegas-Bocardo F."/>
            <person name="Girard G."/>
            <person name="Yanez-Guerra L.A."/>
            <person name="Ramos-Aboites H.E."/>
            <person name="Pernodet J.L."/>
            <person name="Anne J."/>
            <person name="van Wezel G.P."/>
            <person name="Barona-Gomez F."/>
        </authorList>
    </citation>
    <scope>NUCLEOTIDE SEQUENCE [LARGE SCALE GENOMIC DNA]</scope>
    <source>
        <strain evidence="3">1326</strain>
    </source>
</reference>
<evidence type="ECO:0000313" key="2">
    <source>
        <dbReference type="EMBL" id="EOY50489.1"/>
    </source>
</evidence>
<dbReference type="EMBL" id="CM001889">
    <property type="protein sequence ID" value="EOY50489.1"/>
    <property type="molecule type" value="Genomic_DNA"/>
</dbReference>
<sequence length="43" mass="4692">MSGGGEAKVRLGGPTREGHDRWSAGRSARRHSRWGPSDWGACR</sequence>
<evidence type="ECO:0000313" key="3">
    <source>
        <dbReference type="Proteomes" id="UP000014062"/>
    </source>
</evidence>
<protein>
    <submittedName>
        <fullName evidence="2">Uncharacterized protein</fullName>
    </submittedName>
</protein>
<dbReference type="Proteomes" id="UP000014062">
    <property type="component" value="Chromosome"/>
</dbReference>
<gene>
    <name evidence="2" type="ORF">SLI_5781</name>
</gene>
<proteinExistence type="predicted"/>
<dbReference type="AlphaFoldDB" id="A0A7U9DUU1"/>
<feature type="region of interest" description="Disordered" evidence="1">
    <location>
        <begin position="1"/>
        <end position="43"/>
    </location>
</feature>
<accession>A0A7U9DUU1</accession>